<evidence type="ECO:0000313" key="10">
    <source>
        <dbReference type="Proteomes" id="UP001177670"/>
    </source>
</evidence>
<organism evidence="9 10">
    <name type="scientific">Melipona bicolor</name>
    <dbReference type="NCBI Taxonomy" id="60889"/>
    <lineage>
        <taxon>Eukaryota</taxon>
        <taxon>Metazoa</taxon>
        <taxon>Ecdysozoa</taxon>
        <taxon>Arthropoda</taxon>
        <taxon>Hexapoda</taxon>
        <taxon>Insecta</taxon>
        <taxon>Pterygota</taxon>
        <taxon>Neoptera</taxon>
        <taxon>Endopterygota</taxon>
        <taxon>Hymenoptera</taxon>
        <taxon>Apocrita</taxon>
        <taxon>Aculeata</taxon>
        <taxon>Apoidea</taxon>
        <taxon>Anthophila</taxon>
        <taxon>Apidae</taxon>
        <taxon>Melipona</taxon>
    </lineage>
</organism>
<dbReference type="GO" id="GO:0005539">
    <property type="term" value="F:glycosaminoglycan binding"/>
    <property type="evidence" value="ECO:0007669"/>
    <property type="project" value="TreeGrafter"/>
</dbReference>
<evidence type="ECO:0000313" key="9">
    <source>
        <dbReference type="EMBL" id="KAK1126989.1"/>
    </source>
</evidence>
<feature type="domain" description="Sulfatase N-terminal" evidence="8">
    <location>
        <begin position="73"/>
        <end position="167"/>
    </location>
</feature>
<evidence type="ECO:0000256" key="2">
    <source>
        <dbReference type="ARBA" id="ARBA00008779"/>
    </source>
</evidence>
<comment type="caution">
    <text evidence="9">The sequence shown here is derived from an EMBL/GenBank/DDBJ whole genome shotgun (WGS) entry which is preliminary data.</text>
</comment>
<dbReference type="PROSITE" id="PS00523">
    <property type="entry name" value="SULFATASE_1"/>
    <property type="match status" value="1"/>
</dbReference>
<feature type="region of interest" description="Disordered" evidence="6">
    <location>
        <begin position="27"/>
        <end position="60"/>
    </location>
</feature>
<dbReference type="Pfam" id="PF00884">
    <property type="entry name" value="Sulfatase"/>
    <property type="match status" value="1"/>
</dbReference>
<keyword evidence="10" id="KW-1185">Reference proteome</keyword>
<evidence type="ECO:0000256" key="7">
    <source>
        <dbReference type="SAM" id="SignalP"/>
    </source>
</evidence>
<keyword evidence="5" id="KW-0325">Glycoprotein</keyword>
<dbReference type="PANTHER" id="PTHR43108">
    <property type="entry name" value="N-ACETYLGLUCOSAMINE-6-SULFATASE FAMILY MEMBER"/>
    <property type="match status" value="1"/>
</dbReference>
<evidence type="ECO:0000256" key="1">
    <source>
        <dbReference type="ARBA" id="ARBA00001913"/>
    </source>
</evidence>
<feature type="signal peptide" evidence="7">
    <location>
        <begin position="1"/>
        <end position="23"/>
    </location>
</feature>
<gene>
    <name evidence="9" type="ORF">K0M31_004604</name>
</gene>
<keyword evidence="4" id="KW-0378">Hydrolase</keyword>
<evidence type="ECO:0000256" key="3">
    <source>
        <dbReference type="ARBA" id="ARBA00022729"/>
    </source>
</evidence>
<dbReference type="PANTHER" id="PTHR43108:SF16">
    <property type="entry name" value="EXTRACELLULAR SULFATASE SULF-1 HOMOLOG"/>
    <property type="match status" value="1"/>
</dbReference>
<dbReference type="Proteomes" id="UP001177670">
    <property type="component" value="Unassembled WGS sequence"/>
</dbReference>
<feature type="chain" id="PRO_5041300158" description="Sulfatase N-terminal domain-containing protein" evidence="7">
    <location>
        <begin position="24"/>
        <end position="306"/>
    </location>
</feature>
<name>A0AA40FX45_9HYME</name>
<evidence type="ECO:0000256" key="6">
    <source>
        <dbReference type="SAM" id="MobiDB-lite"/>
    </source>
</evidence>
<dbReference type="EMBL" id="JAHYIQ010000013">
    <property type="protein sequence ID" value="KAK1126989.1"/>
    <property type="molecule type" value="Genomic_DNA"/>
</dbReference>
<dbReference type="AlphaFoldDB" id="A0AA40FX45"/>
<comment type="similarity">
    <text evidence="2">Belongs to the sulfatase family.</text>
</comment>
<keyword evidence="3 7" id="KW-0732">Signal</keyword>
<feature type="compositionally biased region" description="Low complexity" evidence="6">
    <location>
        <begin position="45"/>
        <end position="60"/>
    </location>
</feature>
<dbReference type="SUPFAM" id="SSF53649">
    <property type="entry name" value="Alkaline phosphatase-like"/>
    <property type="match status" value="1"/>
</dbReference>
<sequence length="306" mass="33621">MRKLLQFLALLLLLGVNARRTDADAPVDDVVYGGGQRRGGSLHKSNYNGGNNNYNSQSNSPYLPYQQPRERKPNIVLILTDDQDVELGSLNFMPRTLRRIRDEGAELRHAYVTTPMCCPSRSSLLTGRYVHNHEVFTNNDNCSSPQWQRDHEPHSFAAYLSNAGYRTDPRVDPTRGYLAIGDYSAKVADETSQQPQREFPVANVVLASLGVAVVDQQGSAQEKRSRPVEENARGDKNLLTIVTVRPFDGDRHRGAPVGGALSVGWTVTNPSGAPHTALLNVGDRNTDVQPLAACASQCSKLVVEES</sequence>
<dbReference type="Gene3D" id="3.40.720.10">
    <property type="entry name" value="Alkaline Phosphatase, subunit A"/>
    <property type="match status" value="1"/>
</dbReference>
<evidence type="ECO:0000256" key="5">
    <source>
        <dbReference type="ARBA" id="ARBA00023180"/>
    </source>
</evidence>
<evidence type="ECO:0000259" key="8">
    <source>
        <dbReference type="Pfam" id="PF00884"/>
    </source>
</evidence>
<dbReference type="GO" id="GO:0008449">
    <property type="term" value="F:N-acetylglucosamine-6-sulfatase activity"/>
    <property type="evidence" value="ECO:0007669"/>
    <property type="project" value="TreeGrafter"/>
</dbReference>
<proteinExistence type="inferred from homology"/>
<dbReference type="InterPro" id="IPR017850">
    <property type="entry name" value="Alkaline_phosphatase_core_sf"/>
</dbReference>
<reference evidence="9" key="1">
    <citation type="submission" date="2021-10" db="EMBL/GenBank/DDBJ databases">
        <title>Melipona bicolor Genome sequencing and assembly.</title>
        <authorList>
            <person name="Araujo N.S."/>
            <person name="Arias M.C."/>
        </authorList>
    </citation>
    <scope>NUCLEOTIDE SEQUENCE</scope>
    <source>
        <strain evidence="9">USP_2M_L1-L4_2017</strain>
        <tissue evidence="9">Whole body</tissue>
    </source>
</reference>
<evidence type="ECO:0000256" key="4">
    <source>
        <dbReference type="ARBA" id="ARBA00022801"/>
    </source>
</evidence>
<dbReference type="InterPro" id="IPR000917">
    <property type="entry name" value="Sulfatase_N"/>
</dbReference>
<dbReference type="InterPro" id="IPR024607">
    <property type="entry name" value="Sulfatase_CS"/>
</dbReference>
<comment type="cofactor">
    <cofactor evidence="1">
        <name>Ca(2+)</name>
        <dbReference type="ChEBI" id="CHEBI:29108"/>
    </cofactor>
</comment>
<accession>A0AA40FX45</accession>
<protein>
    <recommendedName>
        <fullName evidence="8">Sulfatase N-terminal domain-containing protein</fullName>
    </recommendedName>
</protein>